<evidence type="ECO:0000313" key="2">
    <source>
        <dbReference type="EMBL" id="KAH1181059.1"/>
    </source>
</evidence>
<feature type="compositionally biased region" description="Pro residues" evidence="1">
    <location>
        <begin position="88"/>
        <end position="97"/>
    </location>
</feature>
<dbReference type="Gene3D" id="3.80.10.10">
    <property type="entry name" value="Ribonuclease Inhibitor"/>
    <property type="match status" value="1"/>
</dbReference>
<protein>
    <submittedName>
        <fullName evidence="2">Uncharacterized protein</fullName>
    </submittedName>
</protein>
<feature type="compositionally biased region" description="Low complexity" evidence="1">
    <location>
        <begin position="98"/>
        <end position="107"/>
    </location>
</feature>
<dbReference type="Proteomes" id="UP000827986">
    <property type="component" value="Unassembled WGS sequence"/>
</dbReference>
<reference evidence="2" key="1">
    <citation type="submission" date="2021-09" db="EMBL/GenBank/DDBJ databases">
        <title>The genome of Mauremys mutica provides insights into the evolution of semi-aquatic lifestyle.</title>
        <authorList>
            <person name="Gong S."/>
            <person name="Gao Y."/>
        </authorList>
    </citation>
    <scope>NUCLEOTIDE SEQUENCE</scope>
    <source>
        <strain evidence="2">MM-2020</strain>
        <tissue evidence="2">Muscle</tissue>
    </source>
</reference>
<organism evidence="2 3">
    <name type="scientific">Mauremys mutica</name>
    <name type="common">yellowpond turtle</name>
    <dbReference type="NCBI Taxonomy" id="74926"/>
    <lineage>
        <taxon>Eukaryota</taxon>
        <taxon>Metazoa</taxon>
        <taxon>Chordata</taxon>
        <taxon>Craniata</taxon>
        <taxon>Vertebrata</taxon>
        <taxon>Euteleostomi</taxon>
        <taxon>Archelosauria</taxon>
        <taxon>Testudinata</taxon>
        <taxon>Testudines</taxon>
        <taxon>Cryptodira</taxon>
        <taxon>Durocryptodira</taxon>
        <taxon>Testudinoidea</taxon>
        <taxon>Geoemydidae</taxon>
        <taxon>Geoemydinae</taxon>
        <taxon>Mauremys</taxon>
    </lineage>
</organism>
<evidence type="ECO:0000256" key="1">
    <source>
        <dbReference type="SAM" id="MobiDB-lite"/>
    </source>
</evidence>
<evidence type="ECO:0000313" key="3">
    <source>
        <dbReference type="Proteomes" id="UP000827986"/>
    </source>
</evidence>
<feature type="region of interest" description="Disordered" evidence="1">
    <location>
        <begin position="81"/>
        <end position="107"/>
    </location>
</feature>
<comment type="caution">
    <text evidence="2">The sequence shown here is derived from an EMBL/GenBank/DDBJ whole genome shotgun (WGS) entry which is preliminary data.</text>
</comment>
<sequence>MLLQASRPLASCPPQCVCDTRPWLTPQSLYRQARTVDCTDLLLTRVLPGCAPDTQVLLLQSKEIARLSGELRRLPNLTELALSQNRRPAPPPHPLPGGEPAGGAARALPAGAASITTAWSTSPA</sequence>
<gene>
    <name evidence="2" type="ORF">KIL84_001993</name>
</gene>
<dbReference type="EMBL" id="JAHDVG010000469">
    <property type="protein sequence ID" value="KAH1181059.1"/>
    <property type="molecule type" value="Genomic_DNA"/>
</dbReference>
<dbReference type="InterPro" id="IPR032675">
    <property type="entry name" value="LRR_dom_sf"/>
</dbReference>
<proteinExistence type="predicted"/>
<dbReference type="AlphaFoldDB" id="A0A9D3XGF0"/>
<dbReference type="SUPFAM" id="SSF52058">
    <property type="entry name" value="L domain-like"/>
    <property type="match status" value="1"/>
</dbReference>
<keyword evidence="3" id="KW-1185">Reference proteome</keyword>
<name>A0A9D3XGF0_9SAUR</name>
<accession>A0A9D3XGF0</accession>